<evidence type="ECO:0008006" key="3">
    <source>
        <dbReference type="Google" id="ProtNLM"/>
    </source>
</evidence>
<dbReference type="Proteomes" id="UP000015105">
    <property type="component" value="Chromosome 3D"/>
</dbReference>
<evidence type="ECO:0000313" key="1">
    <source>
        <dbReference type="EnsemblPlants" id="AET3Gv20857300.1"/>
    </source>
</evidence>
<proteinExistence type="predicted"/>
<reference evidence="1" key="3">
    <citation type="journal article" date="2017" name="Nature">
        <title>Genome sequence of the progenitor of the wheat D genome Aegilops tauschii.</title>
        <authorList>
            <person name="Luo M.C."/>
            <person name="Gu Y.Q."/>
            <person name="Puiu D."/>
            <person name="Wang H."/>
            <person name="Twardziok S.O."/>
            <person name="Deal K.R."/>
            <person name="Huo N."/>
            <person name="Zhu T."/>
            <person name="Wang L."/>
            <person name="Wang Y."/>
            <person name="McGuire P.E."/>
            <person name="Liu S."/>
            <person name="Long H."/>
            <person name="Ramasamy R.K."/>
            <person name="Rodriguez J.C."/>
            <person name="Van S.L."/>
            <person name="Yuan L."/>
            <person name="Wang Z."/>
            <person name="Xia Z."/>
            <person name="Xiao L."/>
            <person name="Anderson O.D."/>
            <person name="Ouyang S."/>
            <person name="Liang Y."/>
            <person name="Zimin A.V."/>
            <person name="Pertea G."/>
            <person name="Qi P."/>
            <person name="Bennetzen J.L."/>
            <person name="Dai X."/>
            <person name="Dawson M.W."/>
            <person name="Muller H.G."/>
            <person name="Kugler K."/>
            <person name="Rivarola-Duarte L."/>
            <person name="Spannagl M."/>
            <person name="Mayer K.F.X."/>
            <person name="Lu F.H."/>
            <person name="Bevan M.W."/>
            <person name="Leroy P."/>
            <person name="Li P."/>
            <person name="You F.M."/>
            <person name="Sun Q."/>
            <person name="Liu Z."/>
            <person name="Lyons E."/>
            <person name="Wicker T."/>
            <person name="Salzberg S.L."/>
            <person name="Devos K.M."/>
            <person name="Dvorak J."/>
        </authorList>
    </citation>
    <scope>NUCLEOTIDE SEQUENCE [LARGE SCALE GENOMIC DNA]</scope>
    <source>
        <strain evidence="1">cv. AL8/78</strain>
    </source>
</reference>
<reference evidence="2" key="1">
    <citation type="journal article" date="2014" name="Science">
        <title>Ancient hybridizations among the ancestral genomes of bread wheat.</title>
        <authorList>
            <consortium name="International Wheat Genome Sequencing Consortium,"/>
            <person name="Marcussen T."/>
            <person name="Sandve S.R."/>
            <person name="Heier L."/>
            <person name="Spannagl M."/>
            <person name="Pfeifer M."/>
            <person name="Jakobsen K.S."/>
            <person name="Wulff B.B."/>
            <person name="Steuernagel B."/>
            <person name="Mayer K.F."/>
            <person name="Olsen O.A."/>
        </authorList>
    </citation>
    <scope>NUCLEOTIDE SEQUENCE [LARGE SCALE GENOMIC DNA]</scope>
    <source>
        <strain evidence="2">cv. AL8/78</strain>
    </source>
</reference>
<evidence type="ECO:0000313" key="2">
    <source>
        <dbReference type="Proteomes" id="UP000015105"/>
    </source>
</evidence>
<reference evidence="2" key="2">
    <citation type="journal article" date="2017" name="Nat. Plants">
        <title>The Aegilops tauschii genome reveals multiple impacts of transposons.</title>
        <authorList>
            <person name="Zhao G."/>
            <person name="Zou C."/>
            <person name="Li K."/>
            <person name="Wang K."/>
            <person name="Li T."/>
            <person name="Gao L."/>
            <person name="Zhang X."/>
            <person name="Wang H."/>
            <person name="Yang Z."/>
            <person name="Liu X."/>
            <person name="Jiang W."/>
            <person name="Mao L."/>
            <person name="Kong X."/>
            <person name="Jiao Y."/>
            <person name="Jia J."/>
        </authorList>
    </citation>
    <scope>NUCLEOTIDE SEQUENCE [LARGE SCALE GENOMIC DNA]</scope>
    <source>
        <strain evidence="2">cv. AL8/78</strain>
    </source>
</reference>
<name>A0A453G1W8_AEGTS</name>
<organism evidence="1 2">
    <name type="scientific">Aegilops tauschii subsp. strangulata</name>
    <name type="common">Goatgrass</name>
    <dbReference type="NCBI Taxonomy" id="200361"/>
    <lineage>
        <taxon>Eukaryota</taxon>
        <taxon>Viridiplantae</taxon>
        <taxon>Streptophyta</taxon>
        <taxon>Embryophyta</taxon>
        <taxon>Tracheophyta</taxon>
        <taxon>Spermatophyta</taxon>
        <taxon>Magnoliopsida</taxon>
        <taxon>Liliopsida</taxon>
        <taxon>Poales</taxon>
        <taxon>Poaceae</taxon>
        <taxon>BOP clade</taxon>
        <taxon>Pooideae</taxon>
        <taxon>Triticodae</taxon>
        <taxon>Triticeae</taxon>
        <taxon>Triticinae</taxon>
        <taxon>Aegilops</taxon>
    </lineage>
</organism>
<keyword evidence="2" id="KW-1185">Reference proteome</keyword>
<reference evidence="1" key="4">
    <citation type="submission" date="2019-03" db="UniProtKB">
        <authorList>
            <consortium name="EnsemblPlants"/>
        </authorList>
    </citation>
    <scope>IDENTIFICATION</scope>
</reference>
<dbReference type="AlphaFoldDB" id="A0A453G1W8"/>
<accession>A0A453G1W8</accession>
<dbReference type="PANTHER" id="PTHR47150">
    <property type="entry name" value="OS12G0169200 PROTEIN"/>
    <property type="match status" value="1"/>
</dbReference>
<protein>
    <recommendedName>
        <fullName evidence="3">DDE Tnp4 domain-containing protein</fullName>
    </recommendedName>
</protein>
<dbReference type="Pfam" id="PF04827">
    <property type="entry name" value="Plant_tran"/>
    <property type="match status" value="1"/>
</dbReference>
<dbReference type="InterPro" id="IPR006912">
    <property type="entry name" value="Harbinger_derived_prot"/>
</dbReference>
<dbReference type="PANTHER" id="PTHR47150:SF5">
    <property type="entry name" value="OS07G0546750 PROTEIN"/>
    <property type="match status" value="1"/>
</dbReference>
<dbReference type="Gramene" id="AET3Gv20857300.1">
    <property type="protein sequence ID" value="AET3Gv20857300.1"/>
    <property type="gene ID" value="AET3Gv20857300"/>
</dbReference>
<reference evidence="1" key="5">
    <citation type="journal article" date="2021" name="G3 (Bethesda)">
        <title>Aegilops tauschii genome assembly Aet v5.0 features greater sequence contiguity and improved annotation.</title>
        <authorList>
            <person name="Wang L."/>
            <person name="Zhu T."/>
            <person name="Rodriguez J.C."/>
            <person name="Deal K.R."/>
            <person name="Dubcovsky J."/>
            <person name="McGuire P.E."/>
            <person name="Lux T."/>
            <person name="Spannagl M."/>
            <person name="Mayer K.F.X."/>
            <person name="Baldrich P."/>
            <person name="Meyers B.C."/>
            <person name="Huo N."/>
            <person name="Gu Y.Q."/>
            <person name="Zhou H."/>
            <person name="Devos K.M."/>
            <person name="Bennetzen J.L."/>
            <person name="Unver T."/>
            <person name="Budak H."/>
            <person name="Gulick P.J."/>
            <person name="Galiba G."/>
            <person name="Kalapos B."/>
            <person name="Nelson D.R."/>
            <person name="Li P."/>
            <person name="You F.M."/>
            <person name="Luo M.C."/>
            <person name="Dvorak J."/>
        </authorList>
    </citation>
    <scope>NUCLEOTIDE SEQUENCE [LARGE SCALE GENOMIC DNA]</scope>
    <source>
        <strain evidence="1">cv. AL8/78</strain>
    </source>
</reference>
<dbReference type="EnsemblPlants" id="AET3Gv20857300.1">
    <property type="protein sequence ID" value="AET3Gv20857300.1"/>
    <property type="gene ID" value="AET3Gv20857300"/>
</dbReference>
<dbReference type="STRING" id="200361.A0A453G1W8"/>
<sequence>MTAMRMLAYGAPGDSLDDYGCMAESTSIECFYKFCRAVVTVFGPQYLKTPNAEDTDRILAQNAARGFPGMLGSIDSMHWKWKNCPFAWQGMYKGAKGGCSVALEAVATQDLWIWHSFFGMLGTHNDINVLQCSPVFAKLVEGHSPLVNFEINGRHYNKGYYLADGIYPRWSTFVKTISNAVPGGKKSHFAKVQGACRKDVERAFGVLQSRFAVVRYPAQTWSKDLMWEIMTCCVILHNMIIESEQEDPVFDTEPYYRKGPLAEVDHQLPATWTAYLSMRQEIRDLQVHHQLQHDLVEHLWRLKGFKW</sequence>